<comment type="caution">
    <text evidence="1">The sequence shown here is derived from an EMBL/GenBank/DDBJ whole genome shotgun (WGS) entry which is preliminary data.</text>
</comment>
<dbReference type="Proteomes" id="UP000664859">
    <property type="component" value="Unassembled WGS sequence"/>
</dbReference>
<evidence type="ECO:0000313" key="1">
    <source>
        <dbReference type="EMBL" id="KAG5175807.1"/>
    </source>
</evidence>
<keyword evidence="2" id="KW-1185">Reference proteome</keyword>
<accession>A0A835YL30</accession>
<reference evidence="1" key="1">
    <citation type="submission" date="2021-02" db="EMBL/GenBank/DDBJ databases">
        <title>First Annotated Genome of the Yellow-green Alga Tribonema minus.</title>
        <authorList>
            <person name="Mahan K.M."/>
        </authorList>
    </citation>
    <scope>NUCLEOTIDE SEQUENCE</scope>
    <source>
        <strain evidence="1">UTEX B ZZ1240</strain>
    </source>
</reference>
<dbReference type="InterPro" id="IPR011989">
    <property type="entry name" value="ARM-like"/>
</dbReference>
<sequence length="258" mass="26739">MAAHQQHAVLSCEAHIVAMMRKFPDSASVQKWGARASSCSMHDMAHLAAERKLSRAGACEAMIAALVQHSLDASVQEAAISVAISLLCGSASNGRKMKAAGLCHLVVAAMRAHAAHSGVQKTVCSVLCAVTSLAPVFTRRDALKFSTTGGARALVAVMNAHVFDGSVQQASAQVLMDLANKDDTNAISMQFVAAGAGAALATAIRLVHRYHQGPLDAVACLACMVRCRGAAGSGRCSRGSAGGCVRQHPLAHCCKHVF</sequence>
<protein>
    <submittedName>
        <fullName evidence="1">Uncharacterized protein</fullName>
    </submittedName>
</protein>
<dbReference type="Gene3D" id="1.25.10.10">
    <property type="entry name" value="Leucine-rich Repeat Variant"/>
    <property type="match status" value="1"/>
</dbReference>
<proteinExistence type="predicted"/>
<evidence type="ECO:0000313" key="2">
    <source>
        <dbReference type="Proteomes" id="UP000664859"/>
    </source>
</evidence>
<dbReference type="EMBL" id="JAFCMP010000545">
    <property type="protein sequence ID" value="KAG5175807.1"/>
    <property type="molecule type" value="Genomic_DNA"/>
</dbReference>
<dbReference type="InterPro" id="IPR016024">
    <property type="entry name" value="ARM-type_fold"/>
</dbReference>
<organism evidence="1 2">
    <name type="scientific">Tribonema minus</name>
    <dbReference type="NCBI Taxonomy" id="303371"/>
    <lineage>
        <taxon>Eukaryota</taxon>
        <taxon>Sar</taxon>
        <taxon>Stramenopiles</taxon>
        <taxon>Ochrophyta</taxon>
        <taxon>PX clade</taxon>
        <taxon>Xanthophyceae</taxon>
        <taxon>Tribonematales</taxon>
        <taxon>Tribonemataceae</taxon>
        <taxon>Tribonema</taxon>
    </lineage>
</organism>
<gene>
    <name evidence="1" type="ORF">JKP88DRAFT_171978</name>
</gene>
<dbReference type="AlphaFoldDB" id="A0A835YL30"/>
<name>A0A835YL30_9STRA</name>
<dbReference type="SUPFAM" id="SSF48371">
    <property type="entry name" value="ARM repeat"/>
    <property type="match status" value="1"/>
</dbReference>